<feature type="transmembrane region" description="Helical" evidence="1">
    <location>
        <begin position="65"/>
        <end position="85"/>
    </location>
</feature>
<proteinExistence type="predicted"/>
<keyword evidence="1" id="KW-1133">Transmembrane helix</keyword>
<gene>
    <name evidence="2" type="ORF">Mucpa_4697</name>
</gene>
<dbReference type="HOGENOM" id="CLU_1376373_0_0_10"/>
<dbReference type="EMBL" id="CM001403">
    <property type="protein sequence ID" value="EHQ28782.1"/>
    <property type="molecule type" value="Genomic_DNA"/>
</dbReference>
<evidence type="ECO:0000256" key="1">
    <source>
        <dbReference type="SAM" id="Phobius"/>
    </source>
</evidence>
<feature type="transmembrane region" description="Helical" evidence="1">
    <location>
        <begin position="116"/>
        <end position="137"/>
    </location>
</feature>
<dbReference type="Proteomes" id="UP000002774">
    <property type="component" value="Chromosome"/>
</dbReference>
<keyword evidence="1" id="KW-0472">Membrane</keyword>
<dbReference type="RefSeq" id="WP_008509696.1">
    <property type="nucleotide sequence ID" value="NZ_CM001403.1"/>
</dbReference>
<organism evidence="2 3">
    <name type="scientific">Mucilaginibacter paludis DSM 18603</name>
    <dbReference type="NCBI Taxonomy" id="714943"/>
    <lineage>
        <taxon>Bacteria</taxon>
        <taxon>Pseudomonadati</taxon>
        <taxon>Bacteroidota</taxon>
        <taxon>Sphingobacteriia</taxon>
        <taxon>Sphingobacteriales</taxon>
        <taxon>Sphingobacteriaceae</taxon>
        <taxon>Mucilaginibacter</taxon>
    </lineage>
</organism>
<dbReference type="STRING" id="714943.Mucpa_4697"/>
<feature type="transmembrane region" description="Helical" evidence="1">
    <location>
        <begin position="41"/>
        <end position="59"/>
    </location>
</feature>
<keyword evidence="1" id="KW-0812">Transmembrane</keyword>
<feature type="transmembrane region" description="Helical" evidence="1">
    <location>
        <begin position="143"/>
        <end position="167"/>
    </location>
</feature>
<dbReference type="OrthoDB" id="795301at2"/>
<dbReference type="AlphaFoldDB" id="H1Y0P2"/>
<evidence type="ECO:0000313" key="2">
    <source>
        <dbReference type="EMBL" id="EHQ28782.1"/>
    </source>
</evidence>
<evidence type="ECO:0000313" key="3">
    <source>
        <dbReference type="Proteomes" id="UP000002774"/>
    </source>
</evidence>
<keyword evidence="3" id="KW-1185">Reference proteome</keyword>
<accession>H1Y0P2</accession>
<sequence>MDNLNDLKKIWLTADTSGLPNADEIVVIIKNYRSQKLIKKALLVATALLLTATMVLIVFKYRPVMLSTRIGEACIIAAGVMLIYTNTYSLSRIYKLRNCTNKEFIKHLEQAHANRIFYHQKTQVAGLLLTSLGLLLYEFELVYLNLAVCIAAYLAMVVWLLIVWLVIRPRAFKKQQEKFNSTLKKIETLTKQL</sequence>
<reference evidence="2" key="1">
    <citation type="submission" date="2011-09" db="EMBL/GenBank/DDBJ databases">
        <title>The permanent draft genome of Mucilaginibacter paludis DSM 18603.</title>
        <authorList>
            <consortium name="US DOE Joint Genome Institute (JGI-PGF)"/>
            <person name="Lucas S."/>
            <person name="Han J."/>
            <person name="Lapidus A."/>
            <person name="Bruce D."/>
            <person name="Goodwin L."/>
            <person name="Pitluck S."/>
            <person name="Peters L."/>
            <person name="Kyrpides N."/>
            <person name="Mavromatis K."/>
            <person name="Ivanova N."/>
            <person name="Mikhailova N."/>
            <person name="Held B."/>
            <person name="Detter J.C."/>
            <person name="Tapia R."/>
            <person name="Han C."/>
            <person name="Land M."/>
            <person name="Hauser L."/>
            <person name="Markowitz V."/>
            <person name="Cheng J.-F."/>
            <person name="Hugenholtz P."/>
            <person name="Woyke T."/>
            <person name="Wu D."/>
            <person name="Tindall B."/>
            <person name="Brambilla E."/>
            <person name="Klenk H.-P."/>
            <person name="Eisen J.A."/>
        </authorList>
    </citation>
    <scope>NUCLEOTIDE SEQUENCE [LARGE SCALE GENOMIC DNA]</scope>
    <source>
        <strain evidence="2">DSM 18603</strain>
    </source>
</reference>
<protein>
    <submittedName>
        <fullName evidence="2">Uncharacterized protein</fullName>
    </submittedName>
</protein>
<name>H1Y0P2_9SPHI</name>